<evidence type="ECO:0000256" key="2">
    <source>
        <dbReference type="ARBA" id="ARBA00023125"/>
    </source>
</evidence>
<dbReference type="Proteomes" id="UP001165074">
    <property type="component" value="Unassembled WGS sequence"/>
</dbReference>
<evidence type="ECO:0000256" key="3">
    <source>
        <dbReference type="ARBA" id="ARBA00023163"/>
    </source>
</evidence>
<dbReference type="PANTHER" id="PTHR33164">
    <property type="entry name" value="TRANSCRIPTIONAL REGULATOR, MARR FAMILY"/>
    <property type="match status" value="1"/>
</dbReference>
<gene>
    <name evidence="5" type="ORF">Airi02_080650</name>
</gene>
<evidence type="ECO:0000313" key="6">
    <source>
        <dbReference type="Proteomes" id="UP001165074"/>
    </source>
</evidence>
<dbReference type="InterPro" id="IPR039422">
    <property type="entry name" value="MarR/SlyA-like"/>
</dbReference>
<reference evidence="5" key="1">
    <citation type="submission" date="2023-03" db="EMBL/GenBank/DDBJ databases">
        <title>Actinoallomurus iriomotensis NBRC 103684.</title>
        <authorList>
            <person name="Ichikawa N."/>
            <person name="Sato H."/>
            <person name="Tonouchi N."/>
        </authorList>
    </citation>
    <scope>NUCLEOTIDE SEQUENCE</scope>
    <source>
        <strain evidence="5">NBRC 103684</strain>
    </source>
</reference>
<evidence type="ECO:0000256" key="1">
    <source>
        <dbReference type="ARBA" id="ARBA00023015"/>
    </source>
</evidence>
<dbReference type="Pfam" id="PF12802">
    <property type="entry name" value="MarR_2"/>
    <property type="match status" value="1"/>
</dbReference>
<dbReference type="PRINTS" id="PR00598">
    <property type="entry name" value="HTHMARR"/>
</dbReference>
<dbReference type="SMART" id="SM00347">
    <property type="entry name" value="HTH_MARR"/>
    <property type="match status" value="1"/>
</dbReference>
<dbReference type="GO" id="GO:0006950">
    <property type="term" value="P:response to stress"/>
    <property type="evidence" value="ECO:0007669"/>
    <property type="project" value="TreeGrafter"/>
</dbReference>
<keyword evidence="2" id="KW-0238">DNA-binding</keyword>
<feature type="domain" description="HTH marR-type" evidence="4">
    <location>
        <begin position="57"/>
        <end position="190"/>
    </location>
</feature>
<evidence type="ECO:0000313" key="5">
    <source>
        <dbReference type="EMBL" id="GLY90136.1"/>
    </source>
</evidence>
<accession>A0A9W6SAL5</accession>
<dbReference type="GO" id="GO:0003677">
    <property type="term" value="F:DNA binding"/>
    <property type="evidence" value="ECO:0007669"/>
    <property type="project" value="UniProtKB-KW"/>
</dbReference>
<dbReference type="InterPro" id="IPR023187">
    <property type="entry name" value="Tscrpt_reg_MarR-type_CS"/>
</dbReference>
<dbReference type="PROSITE" id="PS50995">
    <property type="entry name" value="HTH_MARR_2"/>
    <property type="match status" value="1"/>
</dbReference>
<comment type="caution">
    <text evidence="5">The sequence shown here is derived from an EMBL/GenBank/DDBJ whole genome shotgun (WGS) entry which is preliminary data.</text>
</comment>
<keyword evidence="6" id="KW-1185">Reference proteome</keyword>
<dbReference type="EMBL" id="BSTK01000015">
    <property type="protein sequence ID" value="GLY90136.1"/>
    <property type="molecule type" value="Genomic_DNA"/>
</dbReference>
<dbReference type="InterPro" id="IPR036388">
    <property type="entry name" value="WH-like_DNA-bd_sf"/>
</dbReference>
<dbReference type="InterPro" id="IPR036390">
    <property type="entry name" value="WH_DNA-bd_sf"/>
</dbReference>
<keyword evidence="3" id="KW-0804">Transcription</keyword>
<dbReference type="GO" id="GO:0003700">
    <property type="term" value="F:DNA-binding transcription factor activity"/>
    <property type="evidence" value="ECO:0007669"/>
    <property type="project" value="InterPro"/>
</dbReference>
<name>A0A9W6SAL5_9ACTN</name>
<dbReference type="InterPro" id="IPR000835">
    <property type="entry name" value="HTH_MarR-typ"/>
</dbReference>
<sequence>MGIRVGLPECGRWFAAERFVFNLPPPLDPPDPGRPLATRALSTDNVAVRASEADPEHMSLSRLLAVAGHVVALRRQRFMGSHGLTPHGLAVLAYLEQGYALTQRELARRCGVAPSTLNHTVEHLARSGWIERCRDDSDRRLVRLALTESGRRHLRQVQEAADRQIEPLLDHLAPADEAAVRRFLLDTVTRLQEDDAGLDDPRF</sequence>
<keyword evidence="1" id="KW-0805">Transcription regulation</keyword>
<dbReference type="Gene3D" id="1.10.10.10">
    <property type="entry name" value="Winged helix-like DNA-binding domain superfamily/Winged helix DNA-binding domain"/>
    <property type="match status" value="1"/>
</dbReference>
<proteinExistence type="predicted"/>
<dbReference type="PROSITE" id="PS01117">
    <property type="entry name" value="HTH_MARR_1"/>
    <property type="match status" value="1"/>
</dbReference>
<dbReference type="AlphaFoldDB" id="A0A9W6SAL5"/>
<organism evidence="5 6">
    <name type="scientific">Actinoallomurus iriomotensis</name>
    <dbReference type="NCBI Taxonomy" id="478107"/>
    <lineage>
        <taxon>Bacteria</taxon>
        <taxon>Bacillati</taxon>
        <taxon>Actinomycetota</taxon>
        <taxon>Actinomycetes</taxon>
        <taxon>Streptosporangiales</taxon>
        <taxon>Thermomonosporaceae</taxon>
        <taxon>Actinoallomurus</taxon>
    </lineage>
</organism>
<dbReference type="PANTHER" id="PTHR33164:SF43">
    <property type="entry name" value="HTH-TYPE TRANSCRIPTIONAL REPRESSOR YETL"/>
    <property type="match status" value="1"/>
</dbReference>
<dbReference type="SUPFAM" id="SSF46785">
    <property type="entry name" value="Winged helix' DNA-binding domain"/>
    <property type="match status" value="1"/>
</dbReference>
<evidence type="ECO:0000259" key="4">
    <source>
        <dbReference type="PROSITE" id="PS50995"/>
    </source>
</evidence>
<protein>
    <recommendedName>
        <fullName evidence="4">HTH marR-type domain-containing protein</fullName>
    </recommendedName>
</protein>